<protein>
    <submittedName>
        <fullName evidence="10">Glycosyltransferase domain-containing protein</fullName>
    </submittedName>
</protein>
<feature type="transmembrane region" description="Helical" evidence="8">
    <location>
        <begin position="108"/>
        <end position="126"/>
    </location>
</feature>
<organism evidence="10 11">
    <name type="scientific">Desulfonema magnum</name>
    <dbReference type="NCBI Taxonomy" id="45655"/>
    <lineage>
        <taxon>Bacteria</taxon>
        <taxon>Pseudomonadati</taxon>
        <taxon>Thermodesulfobacteriota</taxon>
        <taxon>Desulfobacteria</taxon>
        <taxon>Desulfobacterales</taxon>
        <taxon>Desulfococcaceae</taxon>
        <taxon>Desulfonema</taxon>
    </lineage>
</organism>
<feature type="transmembrane region" description="Helical" evidence="8">
    <location>
        <begin position="168"/>
        <end position="194"/>
    </location>
</feature>
<sequence>MSRIRYSPFWLKLTAIALLGIFQALARRWGHSLTIDEPFTANLVHKSWPQMFDAFYYETPAPLHYLLLKPFVFLLGESELALRSFSLICFGLSVVIVGMAARHLSNTRGGLIAALLFSISDIGLAFGATARMYALLALNVSLATLIFFRLTEISASDDPPRSERSLMLFYVLLIGTNVTGIMTHPIYFFFILAYLTAALVHSPPKFRILTICSIVSAIIYLMIYGKILYHTISLPTTCWMKIPGFDTLAEGLLGLWGKPESLLILVYLSAIIIFNFGSVKQFFIIKKVIICIIISGSIILLPFVISQIKPVFHKERTLILFLPIASILISLFVNQVGQWRFTIVLLGLLTFLSVGYSVRTLRWPEPVPARLSVKYVADHVNCGDTLIFGGLSLNETTYYLRRFNTSDCIQKEAFPNEIWLHPGWSDFNGLSERREELIKEARSLVARLKKAPGANVWFFYAHHQKFKETEDILRNELDRNLTLIKTLKLRGSFFGSVMVYAAPR</sequence>
<feature type="transmembrane region" description="Helical" evidence="8">
    <location>
        <begin position="262"/>
        <end position="278"/>
    </location>
</feature>
<dbReference type="GO" id="GO:0016763">
    <property type="term" value="F:pentosyltransferase activity"/>
    <property type="evidence" value="ECO:0007669"/>
    <property type="project" value="TreeGrafter"/>
</dbReference>
<evidence type="ECO:0000256" key="1">
    <source>
        <dbReference type="ARBA" id="ARBA00004651"/>
    </source>
</evidence>
<evidence type="ECO:0000256" key="3">
    <source>
        <dbReference type="ARBA" id="ARBA00022676"/>
    </source>
</evidence>
<keyword evidence="7 8" id="KW-0472">Membrane</keyword>
<dbReference type="Proteomes" id="UP000663722">
    <property type="component" value="Chromosome"/>
</dbReference>
<evidence type="ECO:0000256" key="6">
    <source>
        <dbReference type="ARBA" id="ARBA00022989"/>
    </source>
</evidence>
<gene>
    <name evidence="10" type="ORF">dnm_008400</name>
</gene>
<keyword evidence="3" id="KW-0328">Glycosyltransferase</keyword>
<evidence type="ECO:0000256" key="8">
    <source>
        <dbReference type="SAM" id="Phobius"/>
    </source>
</evidence>
<name>A0A975GKK5_9BACT</name>
<feature type="transmembrane region" description="Helical" evidence="8">
    <location>
        <begin position="317"/>
        <end position="333"/>
    </location>
</feature>
<feature type="transmembrane region" description="Helical" evidence="8">
    <location>
        <begin position="284"/>
        <end position="305"/>
    </location>
</feature>
<dbReference type="PANTHER" id="PTHR33908:SF11">
    <property type="entry name" value="MEMBRANE PROTEIN"/>
    <property type="match status" value="1"/>
</dbReference>
<feature type="transmembrane region" description="Helical" evidence="8">
    <location>
        <begin position="132"/>
        <end position="148"/>
    </location>
</feature>
<feature type="transmembrane region" description="Helical" evidence="8">
    <location>
        <begin position="80"/>
        <end position="101"/>
    </location>
</feature>
<feature type="domain" description="Glycosyltransferase RgtA/B/C/D-like" evidence="9">
    <location>
        <begin position="61"/>
        <end position="152"/>
    </location>
</feature>
<dbReference type="GO" id="GO:0005886">
    <property type="term" value="C:plasma membrane"/>
    <property type="evidence" value="ECO:0007669"/>
    <property type="project" value="UniProtKB-SubCell"/>
</dbReference>
<evidence type="ECO:0000256" key="5">
    <source>
        <dbReference type="ARBA" id="ARBA00022692"/>
    </source>
</evidence>
<comment type="subcellular location">
    <subcellularLocation>
        <location evidence="1">Cell membrane</location>
        <topology evidence="1">Multi-pass membrane protein</topology>
    </subcellularLocation>
</comment>
<feature type="transmembrane region" description="Helical" evidence="8">
    <location>
        <begin position="206"/>
        <end position="224"/>
    </location>
</feature>
<reference evidence="10" key="1">
    <citation type="journal article" date="2021" name="Microb. Physiol.">
        <title>Proteogenomic Insights into the Physiology of Marine, Sulfate-Reducing, Filamentous Desulfonema limicola and Desulfonema magnum.</title>
        <authorList>
            <person name="Schnaars V."/>
            <person name="Wohlbrand L."/>
            <person name="Scheve S."/>
            <person name="Hinrichs C."/>
            <person name="Reinhardt R."/>
            <person name="Rabus R."/>
        </authorList>
    </citation>
    <scope>NUCLEOTIDE SEQUENCE</scope>
    <source>
        <strain evidence="10">4be13</strain>
    </source>
</reference>
<dbReference type="InterPro" id="IPR050297">
    <property type="entry name" value="LipidA_mod_glycosyltrf_83"/>
</dbReference>
<dbReference type="KEGG" id="dmm:dnm_008400"/>
<evidence type="ECO:0000259" key="9">
    <source>
        <dbReference type="Pfam" id="PF13231"/>
    </source>
</evidence>
<keyword evidence="5 8" id="KW-0812">Transmembrane</keyword>
<keyword evidence="6 8" id="KW-1133">Transmembrane helix</keyword>
<evidence type="ECO:0000313" key="10">
    <source>
        <dbReference type="EMBL" id="QTA84839.1"/>
    </source>
</evidence>
<dbReference type="GO" id="GO:0009103">
    <property type="term" value="P:lipopolysaccharide biosynthetic process"/>
    <property type="evidence" value="ECO:0007669"/>
    <property type="project" value="UniProtKB-ARBA"/>
</dbReference>
<evidence type="ECO:0000313" key="11">
    <source>
        <dbReference type="Proteomes" id="UP000663722"/>
    </source>
</evidence>
<dbReference type="AlphaFoldDB" id="A0A975GKK5"/>
<dbReference type="InterPro" id="IPR038731">
    <property type="entry name" value="RgtA/B/C-like"/>
</dbReference>
<dbReference type="RefSeq" id="WP_207681145.1">
    <property type="nucleotide sequence ID" value="NZ_CP061800.1"/>
</dbReference>
<dbReference type="PANTHER" id="PTHR33908">
    <property type="entry name" value="MANNOSYLTRANSFERASE YKCB-RELATED"/>
    <property type="match status" value="1"/>
</dbReference>
<keyword evidence="4" id="KW-0808">Transferase</keyword>
<keyword evidence="11" id="KW-1185">Reference proteome</keyword>
<evidence type="ECO:0000256" key="4">
    <source>
        <dbReference type="ARBA" id="ARBA00022679"/>
    </source>
</evidence>
<proteinExistence type="predicted"/>
<evidence type="ECO:0000256" key="2">
    <source>
        <dbReference type="ARBA" id="ARBA00022475"/>
    </source>
</evidence>
<keyword evidence="2" id="KW-1003">Cell membrane</keyword>
<dbReference type="EMBL" id="CP061800">
    <property type="protein sequence ID" value="QTA84839.1"/>
    <property type="molecule type" value="Genomic_DNA"/>
</dbReference>
<dbReference type="Pfam" id="PF13231">
    <property type="entry name" value="PMT_2"/>
    <property type="match status" value="1"/>
</dbReference>
<evidence type="ECO:0000256" key="7">
    <source>
        <dbReference type="ARBA" id="ARBA00023136"/>
    </source>
</evidence>
<accession>A0A975GKK5</accession>